<evidence type="ECO:0000259" key="7">
    <source>
        <dbReference type="Pfam" id="PF04893"/>
    </source>
</evidence>
<evidence type="ECO:0000256" key="4">
    <source>
        <dbReference type="ARBA" id="ARBA00023136"/>
    </source>
</evidence>
<dbReference type="eggNOG" id="COG2881">
    <property type="taxonomic scope" value="Bacteria"/>
</dbReference>
<evidence type="ECO:0008006" key="11">
    <source>
        <dbReference type="Google" id="ProtNLM"/>
    </source>
</evidence>
<feature type="domain" description="Yip1" evidence="7">
    <location>
        <begin position="142"/>
        <end position="312"/>
    </location>
</feature>
<protein>
    <recommendedName>
        <fullName evidence="11">Yip1 domain-containing protein</fullName>
    </recommendedName>
</protein>
<dbReference type="RefSeq" id="WP_011526425.1">
    <property type="nucleotide sequence ID" value="NC_008011.1"/>
</dbReference>
<feature type="domain" description="Zinc finger/thioredoxin putative" evidence="8">
    <location>
        <begin position="1"/>
        <end position="36"/>
    </location>
</feature>
<feature type="transmembrane region" description="Helical" evidence="6">
    <location>
        <begin position="250"/>
        <end position="279"/>
    </location>
</feature>
<reference evidence="9 10" key="1">
    <citation type="submission" date="2005-11" db="EMBL/GenBank/DDBJ databases">
        <title>The complete genome sequence of Lawsonia intracellularis: the causative agent of proliferative enteropathy.</title>
        <authorList>
            <person name="Kaur K."/>
            <person name="Zhang Q."/>
            <person name="Beckler D."/>
            <person name="Munir S."/>
            <person name="Li L."/>
            <person name="Kinsley K."/>
            <person name="Herron L."/>
            <person name="Peterson A."/>
            <person name="May B."/>
            <person name="Singh S."/>
            <person name="Gebhart C."/>
            <person name="Kapur V."/>
        </authorList>
    </citation>
    <scope>NUCLEOTIDE SEQUENCE [LARGE SCALE GENOMIC DNA]</scope>
    <source>
        <strain evidence="9 10">PHE/MN1-00</strain>
    </source>
</reference>
<evidence type="ECO:0000313" key="10">
    <source>
        <dbReference type="Proteomes" id="UP000002430"/>
    </source>
</evidence>
<keyword evidence="10" id="KW-1185">Reference proteome</keyword>
<keyword evidence="2 6" id="KW-0812">Transmembrane</keyword>
<evidence type="ECO:0000256" key="2">
    <source>
        <dbReference type="ARBA" id="ARBA00022692"/>
    </source>
</evidence>
<proteinExistence type="predicted"/>
<comment type="subcellular location">
    <subcellularLocation>
        <location evidence="1">Membrane</location>
        <topology evidence="1">Multi-pass membrane protein</topology>
    </subcellularLocation>
</comment>
<dbReference type="KEGG" id="lip:LI0340"/>
<organism evidence="9 10">
    <name type="scientific">Lawsonia intracellularis (strain PHE/MN1-00)</name>
    <dbReference type="NCBI Taxonomy" id="363253"/>
    <lineage>
        <taxon>Bacteria</taxon>
        <taxon>Pseudomonadati</taxon>
        <taxon>Thermodesulfobacteriota</taxon>
        <taxon>Desulfovibrionia</taxon>
        <taxon>Desulfovibrionales</taxon>
        <taxon>Desulfovibrionaceae</taxon>
        <taxon>Lawsonia</taxon>
    </lineage>
</organism>
<dbReference type="Proteomes" id="UP000002430">
    <property type="component" value="Chromosome"/>
</dbReference>
<accession>Q1MRI0</accession>
<name>Q1MRI0_LAWIP</name>
<evidence type="ECO:0000313" key="9">
    <source>
        <dbReference type="EMBL" id="CAJ54396.1"/>
    </source>
</evidence>
<evidence type="ECO:0000256" key="5">
    <source>
        <dbReference type="SAM" id="MobiDB-lite"/>
    </source>
</evidence>
<dbReference type="EMBL" id="AM180252">
    <property type="protein sequence ID" value="CAJ54396.1"/>
    <property type="molecule type" value="Genomic_DNA"/>
</dbReference>
<keyword evidence="3 6" id="KW-1133">Transmembrane helix</keyword>
<dbReference type="InterPro" id="IPR011723">
    <property type="entry name" value="Znf/thioredoxin_put"/>
</dbReference>
<dbReference type="HOGENOM" id="CLU_043379_0_0_7"/>
<keyword evidence="4 6" id="KW-0472">Membrane</keyword>
<dbReference type="GO" id="GO:0016020">
    <property type="term" value="C:membrane"/>
    <property type="evidence" value="ECO:0007669"/>
    <property type="project" value="UniProtKB-SubCell"/>
</dbReference>
<sequence length="325" mass="37112">MLIHCPQCHFYRELNTSQIPDNAVMATCPKCQTRFRFRNLDSEYVDPSSSNTIHLLQQAESKTFTNPPTNNTSISHSDTECLKNSSSEYNQQNNYKNVLEKLKKYTLTNQTRQPTDGYVDLIPWEHPEKFDFFSSFYQTIVRVMFNPATFFGNISNATSSLLRPLFFYILVRLFQTLMDGMWFMVSFQALEPSITESSLHDLLSSIAQEMTIPMTLIMTPVTLALQLGIYVLLFYLMIRFIQPEQTYFHTIFRVIAYSAAPTIVCIIPIIGSLVGSIWFSISCFIGCKYALKLSWTKTALALIPLYLIAMAIGLQGAKQFIHIAG</sequence>
<dbReference type="AlphaFoldDB" id="Q1MRI0"/>
<dbReference type="OrthoDB" id="5469864at2"/>
<evidence type="ECO:0000256" key="1">
    <source>
        <dbReference type="ARBA" id="ARBA00004141"/>
    </source>
</evidence>
<feature type="compositionally biased region" description="Polar residues" evidence="5">
    <location>
        <begin position="60"/>
        <end position="76"/>
    </location>
</feature>
<dbReference type="Pfam" id="PF04893">
    <property type="entry name" value="Yip1"/>
    <property type="match status" value="1"/>
</dbReference>
<feature type="transmembrane region" description="Helical" evidence="6">
    <location>
        <begin position="210"/>
        <end position="238"/>
    </location>
</feature>
<evidence type="ECO:0000256" key="3">
    <source>
        <dbReference type="ARBA" id="ARBA00022989"/>
    </source>
</evidence>
<feature type="transmembrane region" description="Helical" evidence="6">
    <location>
        <begin position="299"/>
        <end position="317"/>
    </location>
</feature>
<dbReference type="InterPro" id="IPR006977">
    <property type="entry name" value="Yip1_dom"/>
</dbReference>
<evidence type="ECO:0000259" key="8">
    <source>
        <dbReference type="Pfam" id="PF13717"/>
    </source>
</evidence>
<gene>
    <name evidence="9" type="ordered locus">LI0340</name>
</gene>
<dbReference type="Pfam" id="PF13717">
    <property type="entry name" value="Zn_ribbon_4"/>
    <property type="match status" value="1"/>
</dbReference>
<feature type="region of interest" description="Disordered" evidence="5">
    <location>
        <begin position="60"/>
        <end position="80"/>
    </location>
</feature>
<evidence type="ECO:0000256" key="6">
    <source>
        <dbReference type="SAM" id="Phobius"/>
    </source>
</evidence>